<evidence type="ECO:0000256" key="3">
    <source>
        <dbReference type="ARBA" id="ARBA00044544"/>
    </source>
</evidence>
<proteinExistence type="predicted"/>
<reference evidence="4" key="1">
    <citation type="submission" date="2018-05" db="EMBL/GenBank/DDBJ databases">
        <authorList>
            <person name="Lanie J.A."/>
            <person name="Ng W.-L."/>
            <person name="Kazmierczak K.M."/>
            <person name="Andrzejewski T.M."/>
            <person name="Davidsen T.M."/>
            <person name="Wayne K.J."/>
            <person name="Tettelin H."/>
            <person name="Glass J.I."/>
            <person name="Rusch D."/>
            <person name="Podicherti R."/>
            <person name="Tsui H.-C.T."/>
            <person name="Winkler M.E."/>
        </authorList>
    </citation>
    <scope>NUCLEOTIDE SEQUENCE</scope>
</reference>
<keyword evidence="1" id="KW-0479">Metal-binding</keyword>
<dbReference type="InterPro" id="IPR020550">
    <property type="entry name" value="Inositol_monophosphatase_CS"/>
</dbReference>
<dbReference type="GO" id="GO:0000103">
    <property type="term" value="P:sulfate assimilation"/>
    <property type="evidence" value="ECO:0007669"/>
    <property type="project" value="TreeGrafter"/>
</dbReference>
<dbReference type="PANTHER" id="PTHR43028">
    <property type="entry name" value="3'(2'),5'-BISPHOSPHATE NUCLEOTIDASE 1"/>
    <property type="match status" value="1"/>
</dbReference>
<dbReference type="Pfam" id="PF00459">
    <property type="entry name" value="Inositol_P"/>
    <property type="match status" value="1"/>
</dbReference>
<evidence type="ECO:0000256" key="1">
    <source>
        <dbReference type="ARBA" id="ARBA00022723"/>
    </source>
</evidence>
<dbReference type="EMBL" id="UINC01019473">
    <property type="protein sequence ID" value="SVA82454.1"/>
    <property type="molecule type" value="Genomic_DNA"/>
</dbReference>
<dbReference type="Gene3D" id="3.30.540.10">
    <property type="entry name" value="Fructose-1,6-Bisphosphatase, subunit A, domain 1"/>
    <property type="match status" value="1"/>
</dbReference>
<dbReference type="SUPFAM" id="SSF56655">
    <property type="entry name" value="Carbohydrate phosphatase"/>
    <property type="match status" value="1"/>
</dbReference>
<protein>
    <recommendedName>
        <fullName evidence="3">3'-phosphoadenosine 5'-phosphate phosphatase</fullName>
    </recommendedName>
</protein>
<evidence type="ECO:0000313" key="4">
    <source>
        <dbReference type="EMBL" id="SVA82454.1"/>
    </source>
</evidence>
<dbReference type="GO" id="GO:0046854">
    <property type="term" value="P:phosphatidylinositol phosphate biosynthetic process"/>
    <property type="evidence" value="ECO:0007669"/>
    <property type="project" value="InterPro"/>
</dbReference>
<organism evidence="4">
    <name type="scientific">marine metagenome</name>
    <dbReference type="NCBI Taxonomy" id="408172"/>
    <lineage>
        <taxon>unclassified sequences</taxon>
        <taxon>metagenomes</taxon>
        <taxon>ecological metagenomes</taxon>
    </lineage>
</organism>
<dbReference type="GO" id="GO:0050427">
    <property type="term" value="P:3'-phosphoadenosine 5'-phosphosulfate metabolic process"/>
    <property type="evidence" value="ECO:0007669"/>
    <property type="project" value="TreeGrafter"/>
</dbReference>
<gene>
    <name evidence="4" type="ORF">METZ01_LOCUS135308</name>
</gene>
<dbReference type="GO" id="GO:0046872">
    <property type="term" value="F:metal ion binding"/>
    <property type="evidence" value="ECO:0007669"/>
    <property type="project" value="UniProtKB-KW"/>
</dbReference>
<dbReference type="InterPro" id="IPR000760">
    <property type="entry name" value="Inositol_monophosphatase-like"/>
</dbReference>
<dbReference type="GO" id="GO:0008441">
    <property type="term" value="F:3'(2'),5'-bisphosphate nucleotidase activity"/>
    <property type="evidence" value="ECO:0007669"/>
    <property type="project" value="TreeGrafter"/>
</dbReference>
<dbReference type="InterPro" id="IPR020583">
    <property type="entry name" value="Inositol_monoP_metal-BS"/>
</dbReference>
<dbReference type="PROSITE" id="PS00630">
    <property type="entry name" value="IMP_2"/>
    <property type="match status" value="1"/>
</dbReference>
<keyword evidence="2" id="KW-0460">Magnesium</keyword>
<dbReference type="PANTHER" id="PTHR43028:SF5">
    <property type="entry name" value="3'(2'),5'-BISPHOSPHATE NUCLEOTIDASE 1"/>
    <property type="match status" value="1"/>
</dbReference>
<dbReference type="Gene3D" id="3.40.190.80">
    <property type="match status" value="1"/>
</dbReference>
<dbReference type="InterPro" id="IPR050725">
    <property type="entry name" value="CysQ/Inositol_MonoPase"/>
</dbReference>
<accession>A0A381YZX0</accession>
<dbReference type="AlphaFoldDB" id="A0A381YZX0"/>
<dbReference type="CDD" id="cd01638">
    <property type="entry name" value="CysQ"/>
    <property type="match status" value="1"/>
</dbReference>
<evidence type="ECO:0000256" key="2">
    <source>
        <dbReference type="ARBA" id="ARBA00022842"/>
    </source>
</evidence>
<name>A0A381YZX0_9ZZZZ</name>
<dbReference type="PRINTS" id="PR00377">
    <property type="entry name" value="IMPHPHTASES"/>
</dbReference>
<dbReference type="PROSITE" id="PS00629">
    <property type="entry name" value="IMP_1"/>
    <property type="match status" value="1"/>
</dbReference>
<sequence>MNLVEIERIVNNLIDTFIFSGNVSLDLRNKGLEKKIKSDNTPVTNGDIQVNDLLTKKITDLTPNIKIISEESLINKENQNLYDFWLIDPIDGTHDYINNRDEFTINAALIINKKPVAGIINAPAKNRLFYSFGLANSFEVSNGLKKNLTCKKTSSNNEINAVAYSSNPKTEIADIYKKYKITNFTRMKSSLKFCVIAAGEFDFYAAEPRACEWDIAAGHAILEHAGGIITDFDGKEIIYGKKDFKNPSLILKRGNNL</sequence>